<feature type="transmembrane region" description="Helical" evidence="1">
    <location>
        <begin position="12"/>
        <end position="32"/>
    </location>
</feature>
<organism evidence="2 3">
    <name type="scientific">Coleopteran arli-related virus OKIAV107</name>
    <dbReference type="NCBI Taxonomy" id="2746353"/>
    <lineage>
        <taxon>Viruses</taxon>
        <taxon>Riboviria</taxon>
        <taxon>Orthornavirae</taxon>
        <taxon>Negarnaviricota</taxon>
        <taxon>Haploviricotina</taxon>
        <taxon>Monjiviricetes</taxon>
        <taxon>Mononegavirales</taxon>
        <taxon>Lispiviridae</taxon>
        <taxon>Cybitervirus</taxon>
        <taxon>Cybitervirus niederense</taxon>
    </lineage>
</organism>
<name>A0AAE7IFD4_9MONO</name>
<protein>
    <submittedName>
        <fullName evidence="2">Nucleocapsid protein</fullName>
    </submittedName>
</protein>
<keyword evidence="1" id="KW-1133">Transmembrane helix</keyword>
<feature type="transmembrane region" description="Helical" evidence="1">
    <location>
        <begin position="603"/>
        <end position="624"/>
    </location>
</feature>
<feature type="transmembrane region" description="Helical" evidence="1">
    <location>
        <begin position="227"/>
        <end position="254"/>
    </location>
</feature>
<evidence type="ECO:0000313" key="2">
    <source>
        <dbReference type="EMBL" id="QMP82312.1"/>
    </source>
</evidence>
<dbReference type="EMBL" id="MT153516">
    <property type="protein sequence ID" value="QMP82312.1"/>
    <property type="molecule type" value="Viral_cRNA"/>
</dbReference>
<reference evidence="2" key="2">
    <citation type="submission" date="2020-03" db="EMBL/GenBank/DDBJ databases">
        <authorList>
            <person name="Kafer S."/>
            <person name="Paraskevopoulou S."/>
            <person name="Zirkel F."/>
            <person name="Wieseke N."/>
            <person name="Donath A."/>
            <person name="Petersen M."/>
            <person name="Jones T.C."/>
            <person name="Liu S."/>
            <person name="Zhou X."/>
            <person name="Middendorf M."/>
            <person name="Junglen S."/>
            <person name="Misof B."/>
            <person name="Drosten C."/>
        </authorList>
    </citation>
    <scope>NUCLEOTIDE SEQUENCE</scope>
    <source>
        <strain evidence="2">OKIAV107</strain>
    </source>
</reference>
<keyword evidence="1" id="KW-0812">Transmembrane</keyword>
<dbReference type="RefSeq" id="YP_010800581.1">
    <property type="nucleotide sequence ID" value="NC_076877.1"/>
</dbReference>
<dbReference type="Proteomes" id="UP000831182">
    <property type="component" value="Segment"/>
</dbReference>
<evidence type="ECO:0000313" key="3">
    <source>
        <dbReference type="Proteomes" id="UP000831182"/>
    </source>
</evidence>
<evidence type="ECO:0000256" key="1">
    <source>
        <dbReference type="SAM" id="Phobius"/>
    </source>
</evidence>
<keyword evidence="1" id="KW-0472">Membrane</keyword>
<proteinExistence type="predicted"/>
<dbReference type="GeneID" id="80539196"/>
<accession>A0AAE7IFD4</accession>
<dbReference type="GO" id="GO:0019013">
    <property type="term" value="C:viral nucleocapsid"/>
    <property type="evidence" value="ECO:0007669"/>
    <property type="project" value="UniProtKB-KW"/>
</dbReference>
<keyword evidence="3" id="KW-1185">Reference proteome</keyword>
<keyword evidence="2" id="KW-0543">Viral nucleoprotein</keyword>
<dbReference type="KEGG" id="vg:80539196"/>
<sequence>MTRDIEISSILYAYTPLLLYAVPLYYIIYIQFNPILYRKSKSIKNRHYMIILSLAEWIEMEKTMYLRLFFTLLWLINPTLEMYDYDIYKNKHCFLDDSKGVILYDDGPVFLYDYFIYLPIIINIPNTPFKTGNTKCELELELSKRVNEVISTLVQKIPSLNDHISSIGKKTDIDRLSPKKVVIKHTHQFFVEESEPKVIDILGLNNQEIHKSLNRLKRKVSKRSKRFVLTLFLVILGVIALSAATGAVTGSIALAKVNNIESNQDSIVAKVNQQTDAINLMTINQEHIISITQNITLKVNELIRSHECLKYSLDAQLKLINSWSAIVPNSFMRALNGLLAGQVNVDIIPGDQLSTIMGMYPSFDGTIFEENPFLLYKSSTSKLIKVMKNPLMLEGLIITPRIKKVVYGRRYVQRSCIWKQDGNYYSLKEELSAIRSNLDGSWWDTSGCLYQDGVTLCDQRKLRAYHNKCLGTGTKWDISSCHLLKHVNFVKNQVIQTPNGILVCDPSSHVVLFKADLFNVLNTRILNMSRPTLITPKMADNILVGTNHYPIVHSGPVINITELIIFHNNSYNMSMYDTLDLNFNMSHVNKIDQLYIQHYSNRIVYSVLSSIMVLLIISFGIYHLRNKKRNRIMKKRIGYVSYKISRTEEKDPPLKLEPTPSKLDVE</sequence>
<reference evidence="2" key="1">
    <citation type="journal article" date="2019" name="PLoS Pathog.">
        <title>Re-assessing the diversity of negative strand RNA viruses in insects.</title>
        <authorList>
            <person name="Kafer S."/>
            <person name="Paraskevopoulou S."/>
            <person name="Zirkel F."/>
            <person name="Wieseke N."/>
            <person name="Donath A."/>
            <person name="Petersen M."/>
            <person name="Jones T.C."/>
            <person name="Liu S."/>
            <person name="Zhou X."/>
            <person name="Middendorf M."/>
            <person name="Junglen S."/>
            <person name="Misof B."/>
            <person name="Drosten C."/>
        </authorList>
    </citation>
    <scope>NUCLEOTIDE SEQUENCE</scope>
    <source>
        <strain evidence="2">OKIAV107</strain>
    </source>
</reference>
<keyword evidence="2" id="KW-0946">Virion</keyword>